<keyword evidence="2" id="KW-0812">Transmembrane</keyword>
<evidence type="ECO:0000256" key="1">
    <source>
        <dbReference type="SAM" id="Coils"/>
    </source>
</evidence>
<dbReference type="InterPro" id="IPR011123">
    <property type="entry name" value="Y_Y_Y"/>
</dbReference>
<keyword evidence="1" id="KW-0175">Coiled coil</keyword>
<dbReference type="SUPFAM" id="SSF46894">
    <property type="entry name" value="C-terminal effector domain of the bipartite response regulators"/>
    <property type="match status" value="1"/>
</dbReference>
<dbReference type="Gene3D" id="2.60.40.10">
    <property type="entry name" value="Immunoglobulins"/>
    <property type="match status" value="1"/>
</dbReference>
<feature type="transmembrane region" description="Helical" evidence="2">
    <location>
        <begin position="750"/>
        <end position="770"/>
    </location>
</feature>
<dbReference type="InterPro" id="IPR016032">
    <property type="entry name" value="Sig_transdc_resp-reg_C-effctor"/>
</dbReference>
<keyword evidence="6" id="KW-1185">Reference proteome</keyword>
<dbReference type="Gene3D" id="1.10.10.10">
    <property type="entry name" value="Winged helix-like DNA-binding domain superfamily/Winged helix DNA-binding domain"/>
    <property type="match status" value="1"/>
</dbReference>
<accession>A0A7X8SKM0</accession>
<reference evidence="5 6" key="1">
    <citation type="submission" date="2020-04" db="EMBL/GenBank/DDBJ databases">
        <title>Flammeovirga sp. SR4, a novel species isolated from seawater.</title>
        <authorList>
            <person name="Wang X."/>
        </authorList>
    </citation>
    <scope>NUCLEOTIDE SEQUENCE [LARGE SCALE GENOMIC DNA]</scope>
    <source>
        <strain evidence="5 6">SR4</strain>
    </source>
</reference>
<evidence type="ECO:0000313" key="5">
    <source>
        <dbReference type="EMBL" id="NLR91974.1"/>
    </source>
</evidence>
<evidence type="ECO:0000256" key="3">
    <source>
        <dbReference type="SAM" id="SignalP"/>
    </source>
</evidence>
<keyword evidence="2" id="KW-1133">Transmembrane helix</keyword>
<dbReference type="InterPro" id="IPR013783">
    <property type="entry name" value="Ig-like_fold"/>
</dbReference>
<dbReference type="InterPro" id="IPR015943">
    <property type="entry name" value="WD40/YVTN_repeat-like_dom_sf"/>
</dbReference>
<feature type="coiled-coil region" evidence="1">
    <location>
        <begin position="783"/>
        <end position="815"/>
    </location>
</feature>
<keyword evidence="2" id="KW-0472">Membrane</keyword>
<dbReference type="AlphaFoldDB" id="A0A7X8SKM0"/>
<evidence type="ECO:0000313" key="6">
    <source>
        <dbReference type="Proteomes" id="UP000585050"/>
    </source>
</evidence>
<feature type="chain" id="PRO_5030904577" description="Two component regulator three Y domain-containing protein" evidence="3">
    <location>
        <begin position="21"/>
        <end position="964"/>
    </location>
</feature>
<comment type="caution">
    <text evidence="5">The sequence shown here is derived from an EMBL/GenBank/DDBJ whole genome shotgun (WGS) entry which is preliminary data.</text>
</comment>
<dbReference type="SUPFAM" id="SSF101908">
    <property type="entry name" value="Putative isomerase YbhE"/>
    <property type="match status" value="1"/>
</dbReference>
<evidence type="ECO:0000259" key="4">
    <source>
        <dbReference type="Pfam" id="PF07495"/>
    </source>
</evidence>
<gene>
    <name evidence="5" type="ORF">HGP29_12185</name>
</gene>
<evidence type="ECO:0000256" key="2">
    <source>
        <dbReference type="SAM" id="Phobius"/>
    </source>
</evidence>
<dbReference type="GO" id="GO:0003677">
    <property type="term" value="F:DNA binding"/>
    <property type="evidence" value="ECO:0007669"/>
    <property type="project" value="InterPro"/>
</dbReference>
<organism evidence="5 6">
    <name type="scientific">Flammeovirga agarivorans</name>
    <dbReference type="NCBI Taxonomy" id="2726742"/>
    <lineage>
        <taxon>Bacteria</taxon>
        <taxon>Pseudomonadati</taxon>
        <taxon>Bacteroidota</taxon>
        <taxon>Cytophagia</taxon>
        <taxon>Cytophagales</taxon>
        <taxon>Flammeovirgaceae</taxon>
        <taxon>Flammeovirga</taxon>
    </lineage>
</organism>
<dbReference type="GO" id="GO:0006355">
    <property type="term" value="P:regulation of DNA-templated transcription"/>
    <property type="evidence" value="ECO:0007669"/>
    <property type="project" value="InterPro"/>
</dbReference>
<dbReference type="Proteomes" id="UP000585050">
    <property type="component" value="Unassembled WGS sequence"/>
</dbReference>
<sequence>MRLTVLLFCLLFILQLPAFSKITDTIKGVPITTNIPSSVYNAGSQNWSITQDFRGYMYFANNFGLLEFNGRNWNTYKLNKANSNLLSVKAIDKRIYVGGQKEFGYFQLDSTNQLFYTSLSDELPKDIEFDEVWNIQEGKSNEIYFIAHDFIFRYNNEYVTAIQTVEKTRYSYYMDGYIFSSNNELGIEKYIPLTQERKKIQNSYFLKGKNIRQILRISKNEHMIFTLEGEIYLEKNNVLLPVAQPLWSKFNDAMINTATLLTNNRIAIGTQNAGIFILSENYQLIDHIDTSKGLTDIIVYSLFLDKQDNLWVAHRNGLSYIELESPFKLINKNAGVEGGGYAACISNDRLYLGTSNGLFVEDVDNVTGEKFAFKSITEARGHTYFIEEVNGKLFHAQHLGLYEIQKDKSLQINKEIGAWNTIALNDTHFLQGGYNGLYLLENTKNSKWKTKKIPGFKESSRLIYIEPGQKTIWVSHGFKGVYKISFDPENYKILKVRHYGENDGFFSNVLINLFYVRNELIFCGERGVFIYDEPTDKFKLHPLYTKLLGTETRISSMASDYDDNVFFIQDGKLGMIKNINAKSPFIERNIFGRINHLVSDDLETIIPINKQHVLFTAKEGFIDYNPRFQRAIHKQVPVSLVSFNSSDGLESKNELNNNSEENITIPYDRNNIDFEFVASYYDGMQFNKYETYLIGFDKQPNPWSIQNSVKYTNLKEGKYQLRIKGKNIYGEESAPIFVNFTISPPWSRSIYAYVLYLFIGILLTIGVVLASRWSFLHRVKSLLGEKQIQLENKDIEIQRLKEKQLEQDLDHKNKELALSTVHLTQRNELLNSLKSDLQRILEKINKGNFSKVRTYDALELIINRIGKDINDEKEWSRFEDHFNLLHSDFFKILKKRHPDLNTQELKICAYIRMNLSSKEMASAMNISLRGVETSRYRLRKKLGLDRHESLTEFIENITHMNEIS</sequence>
<keyword evidence="3" id="KW-0732">Signal</keyword>
<dbReference type="RefSeq" id="WP_168882682.1">
    <property type="nucleotide sequence ID" value="NZ_JABAIL010000003.1"/>
</dbReference>
<feature type="domain" description="Two component regulator three Y" evidence="4">
    <location>
        <begin position="687"/>
        <end position="742"/>
    </location>
</feature>
<feature type="signal peptide" evidence="3">
    <location>
        <begin position="1"/>
        <end position="20"/>
    </location>
</feature>
<dbReference type="Gene3D" id="2.130.10.10">
    <property type="entry name" value="YVTN repeat-like/Quinoprotein amine dehydrogenase"/>
    <property type="match status" value="2"/>
</dbReference>
<protein>
    <recommendedName>
        <fullName evidence="4">Two component regulator three Y domain-containing protein</fullName>
    </recommendedName>
</protein>
<dbReference type="InterPro" id="IPR036388">
    <property type="entry name" value="WH-like_DNA-bd_sf"/>
</dbReference>
<dbReference type="EMBL" id="JABAIL010000003">
    <property type="protein sequence ID" value="NLR91974.1"/>
    <property type="molecule type" value="Genomic_DNA"/>
</dbReference>
<name>A0A7X8SKM0_9BACT</name>
<dbReference type="Pfam" id="PF07495">
    <property type="entry name" value="Y_Y_Y"/>
    <property type="match status" value="1"/>
</dbReference>
<proteinExistence type="predicted"/>